<sequence>MKTVAEKIIAFNKKLQYKGALPPGFRVLNPFRENPETFPVMEQFYSRFYNDHHQRRLIIGINPSRHGAGLTGVPFTDTKRLDKVCGIRMHSVSSHEVSSVFMYEMIEQYGGVNLFYRHFYINSPFPLAIVRQASPGKWLNANYYDDPALFEAVKPFMIRSLRQHISIGMDTKKAFVLGKKNETFIRKLNQATPMFDELITLEHPRFIQQYRSRYKQEYIDKYLQLLSA</sequence>
<dbReference type="STRING" id="1285928.SAMN04487894_101353"/>
<evidence type="ECO:0000259" key="1">
    <source>
        <dbReference type="Pfam" id="PF03167"/>
    </source>
</evidence>
<dbReference type="SUPFAM" id="SSF52141">
    <property type="entry name" value="Uracil-DNA glycosylase-like"/>
    <property type="match status" value="1"/>
</dbReference>
<organism evidence="2 3">
    <name type="scientific">Niabella drilacis (strain DSM 25811 / CCM 8410 / CCUG 62505 / LMG 26954 / E90)</name>
    <dbReference type="NCBI Taxonomy" id="1285928"/>
    <lineage>
        <taxon>Bacteria</taxon>
        <taxon>Pseudomonadati</taxon>
        <taxon>Bacteroidota</taxon>
        <taxon>Chitinophagia</taxon>
        <taxon>Chitinophagales</taxon>
        <taxon>Chitinophagaceae</taxon>
        <taxon>Niabella</taxon>
    </lineage>
</organism>
<dbReference type="EMBL" id="FMZO01000001">
    <property type="protein sequence ID" value="SDC11031.1"/>
    <property type="molecule type" value="Genomic_DNA"/>
</dbReference>
<name>A0A1G6IXA9_NIADE</name>
<evidence type="ECO:0000313" key="2">
    <source>
        <dbReference type="EMBL" id="SDC11031.1"/>
    </source>
</evidence>
<dbReference type="CDD" id="cd19375">
    <property type="entry name" value="UDG-F3-like_SMUG2"/>
    <property type="match status" value="1"/>
</dbReference>
<evidence type="ECO:0000313" key="3">
    <source>
        <dbReference type="Proteomes" id="UP000198757"/>
    </source>
</evidence>
<dbReference type="Gene3D" id="3.40.470.10">
    <property type="entry name" value="Uracil-DNA glycosylase-like domain"/>
    <property type="match status" value="1"/>
</dbReference>
<feature type="domain" description="Uracil-DNA glycosylase-like" evidence="1">
    <location>
        <begin position="48"/>
        <end position="226"/>
    </location>
</feature>
<dbReference type="AlphaFoldDB" id="A0A1G6IXA9"/>
<dbReference type="RefSeq" id="WP_090388292.1">
    <property type="nucleotide sequence ID" value="NZ_FMZO01000001.1"/>
</dbReference>
<dbReference type="Proteomes" id="UP000198757">
    <property type="component" value="Unassembled WGS sequence"/>
</dbReference>
<dbReference type="Pfam" id="PF03167">
    <property type="entry name" value="UDG"/>
    <property type="match status" value="1"/>
</dbReference>
<accession>A0A1G6IXA9</accession>
<dbReference type="InterPro" id="IPR005122">
    <property type="entry name" value="Uracil-DNA_glycosylase-like"/>
</dbReference>
<protein>
    <recommendedName>
        <fullName evidence="1">Uracil-DNA glycosylase-like domain-containing protein</fullName>
    </recommendedName>
</protein>
<reference evidence="3" key="1">
    <citation type="submission" date="2016-10" db="EMBL/GenBank/DDBJ databases">
        <authorList>
            <person name="Varghese N."/>
            <person name="Submissions S."/>
        </authorList>
    </citation>
    <scope>NUCLEOTIDE SEQUENCE [LARGE SCALE GENOMIC DNA]</scope>
    <source>
        <strain evidence="3">DSM 25811 / CCM 8410 / LMG 26954 / E90</strain>
    </source>
</reference>
<dbReference type="InterPro" id="IPR036895">
    <property type="entry name" value="Uracil-DNA_glycosylase-like_sf"/>
</dbReference>
<proteinExistence type="predicted"/>
<dbReference type="InterPro" id="IPR032579">
    <property type="entry name" value="Phe_SMUG2-like"/>
</dbReference>
<keyword evidence="3" id="KW-1185">Reference proteome</keyword>
<gene>
    <name evidence="2" type="ORF">SAMN04487894_101353</name>
</gene>
<dbReference type="OrthoDB" id="7107805at2"/>